<evidence type="ECO:0000313" key="2">
    <source>
        <dbReference type="EMBL" id="EMO9458463.1"/>
    </source>
</evidence>
<organism evidence="2">
    <name type="scientific">Morganella morganii</name>
    <name type="common">Proteus morganii</name>
    <dbReference type="NCBI Taxonomy" id="582"/>
    <lineage>
        <taxon>Bacteria</taxon>
        <taxon>Pseudomonadati</taxon>
        <taxon>Pseudomonadota</taxon>
        <taxon>Gammaproteobacteria</taxon>
        <taxon>Enterobacterales</taxon>
        <taxon>Morganellaceae</taxon>
        <taxon>Morganella</taxon>
    </lineage>
</organism>
<evidence type="ECO:0000256" key="1">
    <source>
        <dbReference type="SAM" id="SignalP"/>
    </source>
</evidence>
<protein>
    <recommendedName>
        <fullName evidence="3">DUF4136 domain-containing protein</fullName>
    </recommendedName>
</protein>
<sequence>MITKMKLLLCVFPLILTGCAGYDLSGLIGGESTPKSDNLNIAAYKMYGKTITCSEIGNSVSKAYQLKKKGKSKEDIYWEITPEDSTYIRQDIYTILIDVGMAADAENHKLFTEACRKNLETYQSLYDDSSKSLYARVDLIYNFVYNQELKNYRTSFSGGLHAPMYRYGNSKNNTEYDFVRNKSRGWLDETSNEINNLIYEQMIEILYKPAYMGESRHPGNIMPSLDSVRREMAPELVLKLVK</sequence>
<accession>A0AAI9HVS4</accession>
<evidence type="ECO:0008006" key="3">
    <source>
        <dbReference type="Google" id="ProtNLM"/>
    </source>
</evidence>
<feature type="chain" id="PRO_5042596133" description="DUF4136 domain-containing protein" evidence="1">
    <location>
        <begin position="23"/>
        <end position="242"/>
    </location>
</feature>
<keyword evidence="1" id="KW-0732">Signal</keyword>
<proteinExistence type="predicted"/>
<reference evidence="2" key="1">
    <citation type="submission" date="2024-02" db="EMBL/GenBank/DDBJ databases">
        <authorList>
            <consortium name="Clinical and Environmental Microbiology Branch: Whole genome sequencing antimicrobial resistance pathogens in the healthcare setting"/>
        </authorList>
    </citation>
    <scope>NUCLEOTIDE SEQUENCE</scope>
    <source>
        <strain evidence="2">2023KU-00017</strain>
    </source>
</reference>
<name>A0AAI9HVS4_MORMO</name>
<comment type="caution">
    <text evidence="2">The sequence shown here is derived from an EMBL/GenBank/DDBJ whole genome shotgun (WGS) entry which is preliminary data.</text>
</comment>
<dbReference type="AlphaFoldDB" id="A0AAI9HVS4"/>
<feature type="signal peptide" evidence="1">
    <location>
        <begin position="1"/>
        <end position="22"/>
    </location>
</feature>
<dbReference type="PROSITE" id="PS51257">
    <property type="entry name" value="PROKAR_LIPOPROTEIN"/>
    <property type="match status" value="1"/>
</dbReference>
<gene>
    <name evidence="2" type="ORF">PN925_003881</name>
</gene>
<dbReference type="EMBL" id="ABKJEP030000094">
    <property type="protein sequence ID" value="EMO9458463.1"/>
    <property type="molecule type" value="Genomic_DNA"/>
</dbReference>